<feature type="chain" id="PRO_5041356764" evidence="2">
    <location>
        <begin position="21"/>
        <end position="152"/>
    </location>
</feature>
<keyword evidence="2" id="KW-0732">Signal</keyword>
<protein>
    <submittedName>
        <fullName evidence="3">Uncharacterized protein</fullName>
    </submittedName>
</protein>
<feature type="signal peptide" evidence="2">
    <location>
        <begin position="1"/>
        <end position="20"/>
    </location>
</feature>
<keyword evidence="1" id="KW-0812">Transmembrane</keyword>
<accession>A0AA38KSB5</accession>
<keyword evidence="4" id="KW-1185">Reference proteome</keyword>
<dbReference type="EMBL" id="MU793337">
    <property type="protein sequence ID" value="KAJ3785586.1"/>
    <property type="molecule type" value="Genomic_DNA"/>
</dbReference>
<evidence type="ECO:0000256" key="2">
    <source>
        <dbReference type="SAM" id="SignalP"/>
    </source>
</evidence>
<gene>
    <name evidence="3" type="ORF">GGU10DRAFT_193598</name>
</gene>
<keyword evidence="1" id="KW-1133">Transmembrane helix</keyword>
<sequence length="152" mass="17866">MPPFLLYLLLLFSSFQYLFPSYSGILPEPMTYILSYFPELKHCIYVLIYQTPFPHPQHIIFVQHMFLFYVCCTFQSCSHISFSSSSVLFYMLHFASRLGRVWGRGSNAAYVWCVLPTTTAIVSKALRKRMVDVKSSKDYDERRSFNKRAEKK</sequence>
<dbReference type="AlphaFoldDB" id="A0AA38KSB5"/>
<organism evidence="3 4">
    <name type="scientific">Lentinula aff. detonsa</name>
    <dbReference type="NCBI Taxonomy" id="2804958"/>
    <lineage>
        <taxon>Eukaryota</taxon>
        <taxon>Fungi</taxon>
        <taxon>Dikarya</taxon>
        <taxon>Basidiomycota</taxon>
        <taxon>Agaricomycotina</taxon>
        <taxon>Agaricomycetes</taxon>
        <taxon>Agaricomycetidae</taxon>
        <taxon>Agaricales</taxon>
        <taxon>Marasmiineae</taxon>
        <taxon>Omphalotaceae</taxon>
        <taxon>Lentinula</taxon>
    </lineage>
</organism>
<keyword evidence="1" id="KW-0472">Membrane</keyword>
<evidence type="ECO:0000256" key="1">
    <source>
        <dbReference type="SAM" id="Phobius"/>
    </source>
</evidence>
<comment type="caution">
    <text evidence="3">The sequence shown here is derived from an EMBL/GenBank/DDBJ whole genome shotgun (WGS) entry which is preliminary data.</text>
</comment>
<name>A0AA38KSB5_9AGAR</name>
<evidence type="ECO:0000313" key="4">
    <source>
        <dbReference type="Proteomes" id="UP001163798"/>
    </source>
</evidence>
<evidence type="ECO:0000313" key="3">
    <source>
        <dbReference type="EMBL" id="KAJ3785586.1"/>
    </source>
</evidence>
<reference evidence="3" key="1">
    <citation type="submission" date="2022-08" db="EMBL/GenBank/DDBJ databases">
        <authorList>
            <consortium name="DOE Joint Genome Institute"/>
            <person name="Min B."/>
            <person name="Riley R."/>
            <person name="Sierra-Patev S."/>
            <person name="Naranjo-Ortiz M."/>
            <person name="Looney B."/>
            <person name="Konkel Z."/>
            <person name="Slot J.C."/>
            <person name="Sakamoto Y."/>
            <person name="Steenwyk J.L."/>
            <person name="Rokas A."/>
            <person name="Carro J."/>
            <person name="Camarero S."/>
            <person name="Ferreira P."/>
            <person name="Molpeceres G."/>
            <person name="Ruiz-Duenas F.J."/>
            <person name="Serrano A."/>
            <person name="Henrissat B."/>
            <person name="Drula E."/>
            <person name="Hughes K.W."/>
            <person name="Mata J.L."/>
            <person name="Ishikawa N.K."/>
            <person name="Vargas-Isla R."/>
            <person name="Ushijima S."/>
            <person name="Smith C.A."/>
            <person name="Ahrendt S."/>
            <person name="Andreopoulos W."/>
            <person name="He G."/>
            <person name="Labutti K."/>
            <person name="Lipzen A."/>
            <person name="Ng V."/>
            <person name="Sandor L."/>
            <person name="Barry K."/>
            <person name="Martinez A.T."/>
            <person name="Xiao Y."/>
            <person name="Gibbons J.G."/>
            <person name="Terashima K."/>
            <person name="Hibbett D.S."/>
            <person name="Grigoriev I.V."/>
        </authorList>
    </citation>
    <scope>NUCLEOTIDE SEQUENCE</scope>
    <source>
        <strain evidence="3">TFB10291</strain>
    </source>
</reference>
<feature type="transmembrane region" description="Helical" evidence="1">
    <location>
        <begin position="66"/>
        <end position="92"/>
    </location>
</feature>
<dbReference type="Proteomes" id="UP001163798">
    <property type="component" value="Unassembled WGS sequence"/>
</dbReference>
<proteinExistence type="predicted"/>